<dbReference type="CDD" id="cd01949">
    <property type="entry name" value="GGDEF"/>
    <property type="match status" value="1"/>
</dbReference>
<dbReference type="CDD" id="cd01948">
    <property type="entry name" value="EAL"/>
    <property type="match status" value="1"/>
</dbReference>
<sequence length="740" mass="82945">MNENSISALLLAYSHKLPRLIQGKSESLLFDEIVTDLSDHLGIGNTEFLILEKSSEHFHIVYGANGLADTTENSAYTLANLGYHGDASITQQVYEHTNDNTLFMAVTDKRRIDYPFFDDKGQLFGFLVGFTPVNAAALTDLQRDLISGLGNFAACALQAQKNARTTGEKLRNLERSNDKFSAFIRVMPDIALIISDEGEYKDIHGAPTSKLYRDAKQIIGMRVSDIFPPDETDKILMVIQRALLTGLIQEYEYPVSSDEGTTIFEGRITPINYATSENDTGQHVLWMARDITLDKENQAEIDRLAYFDPLTHLPNRRMLNERLQVAVKGKILSEEFGAVLFLDLDEFKRINDSLGHSAGDALLQEVATRLKNTLRQSDTLARIGGDEFVIIIDNVGDSVEQANSEISVVAKKVHSAFIDTFEIENLAFSVSCSIGICLIDGKSNADSIMKFADTAMYNSKRQGGGSYSFYDPKRQTLLDRQLTYESDIVRAIENREFCAYFQPQIDSKGRLCGAESLIRWHHPDKGQIPPNEFISIAEQFGLIQKLQDIVLEDMCRLITALSKDGPLPSYFKISINISHSQFKSPNLLNHLLAIVNSHNVQPNRVILEITESMLSHDIEKTVAQMNEIAAEGFIFSIDDFGTGYSSLSNLHSYPVEELKIDKTFIDRIEDSAGLSIVETIITLARNLKMEVVAEGVEKASQLAVLQNYNVDILQGYHFSKPLPMHEYISWHRQFNSNAHL</sequence>
<dbReference type="SMART" id="SM00267">
    <property type="entry name" value="GGDEF"/>
    <property type="match status" value="1"/>
</dbReference>
<organism evidence="3 4">
    <name type="scientific">Alteromonas profundi</name>
    <dbReference type="NCBI Taxonomy" id="2696062"/>
    <lineage>
        <taxon>Bacteria</taxon>
        <taxon>Pseudomonadati</taxon>
        <taxon>Pseudomonadota</taxon>
        <taxon>Gammaproteobacteria</taxon>
        <taxon>Alteromonadales</taxon>
        <taxon>Alteromonadaceae</taxon>
        <taxon>Alteromonas/Salinimonas group</taxon>
        <taxon>Alteromonas</taxon>
    </lineage>
</organism>
<protein>
    <submittedName>
        <fullName evidence="3">EAL domain-containing protein</fullName>
    </submittedName>
</protein>
<dbReference type="EMBL" id="JAAAWN010000027">
    <property type="protein sequence ID" value="NDV92742.1"/>
    <property type="molecule type" value="Genomic_DNA"/>
</dbReference>
<feature type="domain" description="GGDEF" evidence="2">
    <location>
        <begin position="335"/>
        <end position="472"/>
    </location>
</feature>
<dbReference type="SUPFAM" id="SSF55073">
    <property type="entry name" value="Nucleotide cyclase"/>
    <property type="match status" value="1"/>
</dbReference>
<accession>A0A7X5LNS9</accession>
<comment type="caution">
    <text evidence="3">The sequence shown here is derived from an EMBL/GenBank/DDBJ whole genome shotgun (WGS) entry which is preliminary data.</text>
</comment>
<dbReference type="SUPFAM" id="SSF141868">
    <property type="entry name" value="EAL domain-like"/>
    <property type="match status" value="1"/>
</dbReference>
<dbReference type="Gene3D" id="3.20.20.450">
    <property type="entry name" value="EAL domain"/>
    <property type="match status" value="1"/>
</dbReference>
<proteinExistence type="predicted"/>
<dbReference type="PANTHER" id="PTHR44757">
    <property type="entry name" value="DIGUANYLATE CYCLASE DGCP"/>
    <property type="match status" value="1"/>
</dbReference>
<dbReference type="AlphaFoldDB" id="A0A7X5LNS9"/>
<dbReference type="InterPro" id="IPR029787">
    <property type="entry name" value="Nucleotide_cyclase"/>
</dbReference>
<dbReference type="SMART" id="SM00052">
    <property type="entry name" value="EAL"/>
    <property type="match status" value="1"/>
</dbReference>
<evidence type="ECO:0000313" key="4">
    <source>
        <dbReference type="Proteomes" id="UP000470213"/>
    </source>
</evidence>
<dbReference type="InterPro" id="IPR035965">
    <property type="entry name" value="PAS-like_dom_sf"/>
</dbReference>
<feature type="domain" description="EAL" evidence="1">
    <location>
        <begin position="481"/>
        <end position="735"/>
    </location>
</feature>
<dbReference type="Gene3D" id="3.30.70.270">
    <property type="match status" value="1"/>
</dbReference>
<dbReference type="Proteomes" id="UP000470213">
    <property type="component" value="Unassembled WGS sequence"/>
</dbReference>
<dbReference type="PROSITE" id="PS50887">
    <property type="entry name" value="GGDEF"/>
    <property type="match status" value="1"/>
</dbReference>
<reference evidence="3 4" key="1">
    <citation type="submission" date="2020-01" db="EMBL/GenBank/DDBJ databases">
        <authorList>
            <person name="Chen J."/>
            <person name="Zhu S."/>
            <person name="Yang J."/>
        </authorList>
    </citation>
    <scope>NUCLEOTIDE SEQUENCE [LARGE SCALE GENOMIC DNA]</scope>
    <source>
        <strain evidence="3 4">345S023</strain>
    </source>
</reference>
<dbReference type="Pfam" id="PF00990">
    <property type="entry name" value="GGDEF"/>
    <property type="match status" value="1"/>
</dbReference>
<name>A0A7X5LNS9_9ALTE</name>
<evidence type="ECO:0000313" key="3">
    <source>
        <dbReference type="EMBL" id="NDV92742.1"/>
    </source>
</evidence>
<dbReference type="InterPro" id="IPR035919">
    <property type="entry name" value="EAL_sf"/>
</dbReference>
<dbReference type="NCBIfam" id="TIGR00254">
    <property type="entry name" value="GGDEF"/>
    <property type="match status" value="1"/>
</dbReference>
<dbReference type="PANTHER" id="PTHR44757:SF2">
    <property type="entry name" value="BIOFILM ARCHITECTURE MAINTENANCE PROTEIN MBAA"/>
    <property type="match status" value="1"/>
</dbReference>
<dbReference type="InterPro" id="IPR043128">
    <property type="entry name" value="Rev_trsase/Diguanyl_cyclase"/>
</dbReference>
<evidence type="ECO:0000259" key="1">
    <source>
        <dbReference type="PROSITE" id="PS50883"/>
    </source>
</evidence>
<dbReference type="RefSeq" id="WP_163087734.1">
    <property type="nucleotide sequence ID" value="NZ_JAAAWN010000027.1"/>
</dbReference>
<dbReference type="SUPFAM" id="SSF55785">
    <property type="entry name" value="PYP-like sensor domain (PAS domain)"/>
    <property type="match status" value="1"/>
</dbReference>
<gene>
    <name evidence="3" type="ORF">GTH32_16325</name>
</gene>
<keyword evidence="4" id="KW-1185">Reference proteome</keyword>
<dbReference type="InterPro" id="IPR052155">
    <property type="entry name" value="Biofilm_reg_signaling"/>
</dbReference>
<dbReference type="Pfam" id="PF00563">
    <property type="entry name" value="EAL"/>
    <property type="match status" value="1"/>
</dbReference>
<dbReference type="InterPro" id="IPR001633">
    <property type="entry name" value="EAL_dom"/>
</dbReference>
<dbReference type="PROSITE" id="PS50883">
    <property type="entry name" value="EAL"/>
    <property type="match status" value="1"/>
</dbReference>
<dbReference type="Gene3D" id="3.30.450.20">
    <property type="entry name" value="PAS domain"/>
    <property type="match status" value="1"/>
</dbReference>
<evidence type="ECO:0000259" key="2">
    <source>
        <dbReference type="PROSITE" id="PS50887"/>
    </source>
</evidence>
<dbReference type="InterPro" id="IPR000160">
    <property type="entry name" value="GGDEF_dom"/>
</dbReference>